<evidence type="ECO:0000259" key="9">
    <source>
        <dbReference type="Pfam" id="PF00125"/>
    </source>
</evidence>
<keyword evidence="5" id="KW-0238">DNA-binding</keyword>
<evidence type="ECO:0000256" key="5">
    <source>
        <dbReference type="ARBA" id="ARBA00023125"/>
    </source>
</evidence>
<gene>
    <name evidence="10" type="ORF">PFISCL1PPCAC_24363</name>
</gene>
<proteinExistence type="inferred from homology"/>
<dbReference type="GO" id="GO:0046982">
    <property type="term" value="F:protein heterodimerization activity"/>
    <property type="evidence" value="ECO:0007669"/>
    <property type="project" value="InterPro"/>
</dbReference>
<dbReference type="GO" id="GO:0003677">
    <property type="term" value="F:DNA binding"/>
    <property type="evidence" value="ECO:0007669"/>
    <property type="project" value="UniProtKB-KW"/>
</dbReference>
<evidence type="ECO:0000256" key="3">
    <source>
        <dbReference type="ARBA" id="ARBA00010343"/>
    </source>
</evidence>
<dbReference type="GO" id="GO:0005634">
    <property type="term" value="C:nucleus"/>
    <property type="evidence" value="ECO:0007669"/>
    <property type="project" value="UniProtKB-SubCell"/>
</dbReference>
<dbReference type="InterPro" id="IPR007125">
    <property type="entry name" value="H2A/H2B/H3"/>
</dbReference>
<dbReference type="AlphaFoldDB" id="A0AAV5WPY4"/>
<feature type="domain" description="Core Histone H2A/H2B/H3" evidence="9">
    <location>
        <begin position="63"/>
        <end position="149"/>
    </location>
</feature>
<dbReference type="GO" id="GO:0000786">
    <property type="term" value="C:nucleosome"/>
    <property type="evidence" value="ECO:0007669"/>
    <property type="project" value="UniProtKB-KW"/>
</dbReference>
<evidence type="ECO:0000256" key="7">
    <source>
        <dbReference type="ARBA" id="ARBA00023269"/>
    </source>
</evidence>
<feature type="region of interest" description="Disordered" evidence="8">
    <location>
        <begin position="1"/>
        <end position="46"/>
    </location>
</feature>
<dbReference type="InterPro" id="IPR009072">
    <property type="entry name" value="Histone-fold"/>
</dbReference>
<dbReference type="GO" id="GO:0030527">
    <property type="term" value="F:structural constituent of chromatin"/>
    <property type="evidence" value="ECO:0007669"/>
    <property type="project" value="InterPro"/>
</dbReference>
<dbReference type="SMART" id="SM00428">
    <property type="entry name" value="H3"/>
    <property type="match status" value="1"/>
</dbReference>
<comment type="subcellular location">
    <subcellularLocation>
        <location evidence="2">Chromosome</location>
    </subcellularLocation>
    <subcellularLocation>
        <location evidence="1">Nucleus</location>
    </subcellularLocation>
</comment>
<dbReference type="InterPro" id="IPR000164">
    <property type="entry name" value="Histone_H3/CENP-A"/>
</dbReference>
<keyword evidence="6" id="KW-0539">Nucleus</keyword>
<protein>
    <recommendedName>
        <fullName evidence="9">Core Histone H2A/H2B/H3 domain-containing protein</fullName>
    </recommendedName>
</protein>
<dbReference type="Gene3D" id="1.10.20.10">
    <property type="entry name" value="Histone, subunit A"/>
    <property type="match status" value="1"/>
</dbReference>
<dbReference type="Proteomes" id="UP001432322">
    <property type="component" value="Unassembled WGS sequence"/>
</dbReference>
<feature type="non-terminal residue" evidence="10">
    <location>
        <position position="152"/>
    </location>
</feature>
<comment type="similarity">
    <text evidence="3">Belongs to the histone H3 family.</text>
</comment>
<dbReference type="Pfam" id="PF00125">
    <property type="entry name" value="Histone"/>
    <property type="match status" value="1"/>
</dbReference>
<dbReference type="CDD" id="cd22911">
    <property type="entry name" value="HFD_H3"/>
    <property type="match status" value="1"/>
</dbReference>
<evidence type="ECO:0000313" key="11">
    <source>
        <dbReference type="Proteomes" id="UP001432322"/>
    </source>
</evidence>
<accession>A0AAV5WPY4</accession>
<evidence type="ECO:0000256" key="2">
    <source>
        <dbReference type="ARBA" id="ARBA00004286"/>
    </source>
</evidence>
<evidence type="ECO:0000256" key="4">
    <source>
        <dbReference type="ARBA" id="ARBA00022454"/>
    </source>
</evidence>
<name>A0AAV5WPY4_9BILA</name>
<sequence length="152" mass="17534">MARTKQTARKTTNEPLTKQERSLATKLQTKRDKHRSLSHMGKTSSPQKIKIAAPRRCLITANVLKDIRRYQRSVDLLIPKMPFRRVVRQIMEKFNTGGDPLRIQSVAVEALQEAAEMYLVGVFDDANMAALHAKRVTVMPRDLDLIRRIRRE</sequence>
<evidence type="ECO:0000256" key="1">
    <source>
        <dbReference type="ARBA" id="ARBA00004123"/>
    </source>
</evidence>
<dbReference type="SUPFAM" id="SSF47113">
    <property type="entry name" value="Histone-fold"/>
    <property type="match status" value="1"/>
</dbReference>
<keyword evidence="7" id="KW-0544">Nucleosome core</keyword>
<comment type="caution">
    <text evidence="10">The sequence shown here is derived from an EMBL/GenBank/DDBJ whole genome shotgun (WGS) entry which is preliminary data.</text>
</comment>
<dbReference type="FunFam" id="1.10.20.10:FF:000085">
    <property type="entry name" value="Histone H3.2"/>
    <property type="match status" value="1"/>
</dbReference>
<evidence type="ECO:0000256" key="8">
    <source>
        <dbReference type="SAM" id="MobiDB-lite"/>
    </source>
</evidence>
<keyword evidence="11" id="KW-1185">Reference proteome</keyword>
<reference evidence="10" key="1">
    <citation type="submission" date="2023-10" db="EMBL/GenBank/DDBJ databases">
        <title>Genome assembly of Pristionchus species.</title>
        <authorList>
            <person name="Yoshida K."/>
            <person name="Sommer R.J."/>
        </authorList>
    </citation>
    <scope>NUCLEOTIDE SEQUENCE</scope>
    <source>
        <strain evidence="10">RS5133</strain>
    </source>
</reference>
<dbReference type="EMBL" id="BTSY01000006">
    <property type="protein sequence ID" value="GMT33066.1"/>
    <property type="molecule type" value="Genomic_DNA"/>
</dbReference>
<evidence type="ECO:0000313" key="10">
    <source>
        <dbReference type="EMBL" id="GMT33066.1"/>
    </source>
</evidence>
<organism evidence="10 11">
    <name type="scientific">Pristionchus fissidentatus</name>
    <dbReference type="NCBI Taxonomy" id="1538716"/>
    <lineage>
        <taxon>Eukaryota</taxon>
        <taxon>Metazoa</taxon>
        <taxon>Ecdysozoa</taxon>
        <taxon>Nematoda</taxon>
        <taxon>Chromadorea</taxon>
        <taxon>Rhabditida</taxon>
        <taxon>Rhabditina</taxon>
        <taxon>Diplogasteromorpha</taxon>
        <taxon>Diplogasteroidea</taxon>
        <taxon>Neodiplogasteridae</taxon>
        <taxon>Pristionchus</taxon>
    </lineage>
</organism>
<dbReference type="PANTHER" id="PTHR11426">
    <property type="entry name" value="HISTONE H3"/>
    <property type="match status" value="1"/>
</dbReference>
<evidence type="ECO:0000256" key="6">
    <source>
        <dbReference type="ARBA" id="ARBA00023242"/>
    </source>
</evidence>
<keyword evidence="4" id="KW-0158">Chromosome</keyword>